<dbReference type="EMBL" id="BBVC01000033">
    <property type="protein sequence ID" value="GAO98221.1"/>
    <property type="molecule type" value="Genomic_DNA"/>
</dbReference>
<evidence type="ECO:0000313" key="2">
    <source>
        <dbReference type="Proteomes" id="UP000036771"/>
    </source>
</evidence>
<protein>
    <submittedName>
        <fullName evidence="1">Uncharacterized protein</fullName>
    </submittedName>
</protein>
<dbReference type="Proteomes" id="UP000036771">
    <property type="component" value="Unassembled WGS sequence"/>
</dbReference>
<proteinExistence type="predicted"/>
<name>A0A0K8MCH5_9PROT</name>
<comment type="caution">
    <text evidence="1">The sequence shown here is derived from an EMBL/GenBank/DDBJ whole genome shotgun (WGS) entry which is preliminary data.</text>
</comment>
<keyword evidence="2" id="KW-1185">Reference proteome</keyword>
<sequence length="309" mass="35450">MSIDRGIRACQLTPYAAGELVPVPDCDIREEGILSTFHRQGKIRVEFVGKKDFPKSIILRARVKTLPIENRSTQAQLIVNKIVMTPAPYYGMESLFPDDEVLAQLSLYRGVELYFTGYGVFNDKYFQGDEFQEIKLVLTPDKIVLRKEFRVQTAPHLLQKNIRNDAGEWIITSPYGQEKRESTPIMGYGGFYKTGIDIDKIQPVFAVLSSVRDDTRVKLYSLLHLEQERIIPPDGGIKGGSHWYFTEGLPSDQYISLGDSIRRGRARITLQHLLTKEEITYVSKDYQQPNRKGEDIDIIFMPQLNEERK</sequence>
<evidence type="ECO:0000313" key="1">
    <source>
        <dbReference type="EMBL" id="GAO98221.1"/>
    </source>
</evidence>
<dbReference type="STRING" id="1629334.Cva_00869"/>
<organism evidence="1 2">
    <name type="scientific">Caedimonas varicaedens</name>
    <dbReference type="NCBI Taxonomy" id="1629334"/>
    <lineage>
        <taxon>Bacteria</taxon>
        <taxon>Pseudomonadati</taxon>
        <taxon>Pseudomonadota</taxon>
        <taxon>Alphaproteobacteria</taxon>
        <taxon>Holosporales</taxon>
        <taxon>Caedimonadaceae</taxon>
        <taxon>Caedimonas</taxon>
    </lineage>
</organism>
<accession>A0A0K8MCH5</accession>
<gene>
    <name evidence="1" type="ORF">Cva_00869</name>
</gene>
<dbReference type="AlphaFoldDB" id="A0A0K8MCH5"/>
<reference evidence="1 2" key="1">
    <citation type="submission" date="2015-03" db="EMBL/GenBank/DDBJ databases">
        <title>Caedibacter varicaedens, whole genome shotgun sequence.</title>
        <authorList>
            <person name="Suzuki H."/>
            <person name="Dapper A.L."/>
            <person name="Gibson A.K."/>
            <person name="Jackson C."/>
            <person name="Lee H."/>
            <person name="Pejaver V.R."/>
            <person name="Doak T."/>
            <person name="Lynch M."/>
        </authorList>
    </citation>
    <scope>NUCLEOTIDE SEQUENCE [LARGE SCALE GENOMIC DNA]</scope>
</reference>